<dbReference type="InterPro" id="IPR014001">
    <property type="entry name" value="Helicase_ATP-bd"/>
</dbReference>
<dbReference type="InterPro" id="IPR001650">
    <property type="entry name" value="Helicase_C-like"/>
</dbReference>
<feature type="domain" description="Helicase C-terminal" evidence="9">
    <location>
        <begin position="995"/>
        <end position="1166"/>
    </location>
</feature>
<dbReference type="GO" id="GO:0003723">
    <property type="term" value="F:RNA binding"/>
    <property type="evidence" value="ECO:0007669"/>
    <property type="project" value="TreeGrafter"/>
</dbReference>
<dbReference type="PANTHER" id="PTHR18934">
    <property type="entry name" value="ATP-DEPENDENT RNA HELICASE"/>
    <property type="match status" value="1"/>
</dbReference>
<feature type="region of interest" description="Disordered" evidence="7">
    <location>
        <begin position="1"/>
        <end position="33"/>
    </location>
</feature>
<feature type="region of interest" description="Disordered" evidence="7">
    <location>
        <begin position="396"/>
        <end position="435"/>
    </location>
</feature>
<dbReference type="Pfam" id="PF00270">
    <property type="entry name" value="DEAD"/>
    <property type="match status" value="1"/>
</dbReference>
<accession>A0A8H7QE93</accession>
<dbReference type="GO" id="GO:0005524">
    <property type="term" value="F:ATP binding"/>
    <property type="evidence" value="ECO:0007669"/>
    <property type="project" value="UniProtKB-KW"/>
</dbReference>
<dbReference type="InterPro" id="IPR027417">
    <property type="entry name" value="P-loop_NTPase"/>
</dbReference>
<evidence type="ECO:0000256" key="5">
    <source>
        <dbReference type="ARBA" id="ARBA00022840"/>
    </source>
</evidence>
<feature type="domain" description="Helicase ATP-binding" evidence="8">
    <location>
        <begin position="677"/>
        <end position="849"/>
    </location>
</feature>
<keyword evidence="11" id="KW-1185">Reference proteome</keyword>
<protein>
    <recommendedName>
        <fullName evidence="1">RNA helicase</fullName>
        <ecNumber evidence="1">3.6.4.13</ecNumber>
    </recommendedName>
</protein>
<dbReference type="Pfam" id="PF00271">
    <property type="entry name" value="Helicase_C"/>
    <property type="match status" value="1"/>
</dbReference>
<reference evidence="10" key="1">
    <citation type="submission" date="2020-12" db="EMBL/GenBank/DDBJ databases">
        <title>Metabolic potential, ecology and presence of endohyphal bacteria is reflected in genomic diversity of Mucoromycotina.</title>
        <authorList>
            <person name="Muszewska A."/>
            <person name="Okrasinska A."/>
            <person name="Steczkiewicz K."/>
            <person name="Drgas O."/>
            <person name="Orlowska M."/>
            <person name="Perlinska-Lenart U."/>
            <person name="Aleksandrzak-Piekarczyk T."/>
            <person name="Szatraj K."/>
            <person name="Zielenkiewicz U."/>
            <person name="Pilsyk S."/>
            <person name="Malc E."/>
            <person name="Mieczkowski P."/>
            <person name="Kruszewska J.S."/>
            <person name="Biernat P."/>
            <person name="Pawlowska J."/>
        </authorList>
    </citation>
    <scope>NUCLEOTIDE SEQUENCE</scope>
    <source>
        <strain evidence="10">CBS 226.32</strain>
    </source>
</reference>
<dbReference type="GO" id="GO:0003724">
    <property type="term" value="F:RNA helicase activity"/>
    <property type="evidence" value="ECO:0007669"/>
    <property type="project" value="UniProtKB-EC"/>
</dbReference>
<feature type="compositionally biased region" description="Acidic residues" evidence="7">
    <location>
        <begin position="425"/>
        <end position="434"/>
    </location>
</feature>
<keyword evidence="3" id="KW-0378">Hydrolase</keyword>
<dbReference type="SMART" id="SM00847">
    <property type="entry name" value="HA2"/>
    <property type="match status" value="1"/>
</dbReference>
<evidence type="ECO:0000256" key="7">
    <source>
        <dbReference type="SAM" id="MobiDB-lite"/>
    </source>
</evidence>
<dbReference type="Pfam" id="PF21010">
    <property type="entry name" value="HA2_C"/>
    <property type="match status" value="1"/>
</dbReference>
<evidence type="ECO:0000256" key="6">
    <source>
        <dbReference type="ARBA" id="ARBA00047984"/>
    </source>
</evidence>
<feature type="compositionally biased region" description="Basic and acidic residues" evidence="7">
    <location>
        <begin position="22"/>
        <end position="33"/>
    </location>
</feature>
<dbReference type="EMBL" id="JAEPRC010001034">
    <property type="protein sequence ID" value="KAG2190185.1"/>
    <property type="molecule type" value="Genomic_DNA"/>
</dbReference>
<dbReference type="Proteomes" id="UP000650833">
    <property type="component" value="Unassembled WGS sequence"/>
</dbReference>
<dbReference type="InterPro" id="IPR011709">
    <property type="entry name" value="DEAD-box_helicase_OB_fold"/>
</dbReference>
<comment type="caution">
    <text evidence="10">The sequence shown here is derived from an EMBL/GenBank/DDBJ whole genome shotgun (WGS) entry which is preliminary data.</text>
</comment>
<evidence type="ECO:0000256" key="3">
    <source>
        <dbReference type="ARBA" id="ARBA00022801"/>
    </source>
</evidence>
<dbReference type="InterPro" id="IPR056328">
    <property type="entry name" value="DSRM_DHX29"/>
</dbReference>
<dbReference type="PROSITE" id="PS51192">
    <property type="entry name" value="HELICASE_ATP_BIND_1"/>
    <property type="match status" value="1"/>
</dbReference>
<dbReference type="FunFam" id="1.20.120.1080:FF:000002">
    <property type="entry name" value="Putative ATP-dependent RNA helicase DHX36"/>
    <property type="match status" value="1"/>
</dbReference>
<comment type="catalytic activity">
    <reaction evidence="6">
        <text>ATP + H2O = ADP + phosphate + H(+)</text>
        <dbReference type="Rhea" id="RHEA:13065"/>
        <dbReference type="ChEBI" id="CHEBI:15377"/>
        <dbReference type="ChEBI" id="CHEBI:15378"/>
        <dbReference type="ChEBI" id="CHEBI:30616"/>
        <dbReference type="ChEBI" id="CHEBI:43474"/>
        <dbReference type="ChEBI" id="CHEBI:456216"/>
        <dbReference type="EC" id="3.6.4.13"/>
    </reaction>
</comment>
<dbReference type="CDD" id="cd17917">
    <property type="entry name" value="DEXHc_RHA-like"/>
    <property type="match status" value="1"/>
</dbReference>
<dbReference type="SMART" id="SM00487">
    <property type="entry name" value="DEXDc"/>
    <property type="match status" value="1"/>
</dbReference>
<dbReference type="InterPro" id="IPR056890">
    <property type="entry name" value="UBA_DHX29-like"/>
</dbReference>
<evidence type="ECO:0000256" key="2">
    <source>
        <dbReference type="ARBA" id="ARBA00022741"/>
    </source>
</evidence>
<dbReference type="CDD" id="cd18791">
    <property type="entry name" value="SF2_C_RHA"/>
    <property type="match status" value="1"/>
</dbReference>
<proteinExistence type="predicted"/>
<dbReference type="GO" id="GO:0016787">
    <property type="term" value="F:hydrolase activity"/>
    <property type="evidence" value="ECO:0007669"/>
    <property type="project" value="UniProtKB-KW"/>
</dbReference>
<dbReference type="EC" id="3.6.4.13" evidence="1"/>
<dbReference type="PROSITE" id="PS51194">
    <property type="entry name" value="HELICASE_CTER"/>
    <property type="match status" value="1"/>
</dbReference>
<evidence type="ECO:0000259" key="8">
    <source>
        <dbReference type="PROSITE" id="PS51192"/>
    </source>
</evidence>
<dbReference type="FunFam" id="3.40.50.300:FF:000500">
    <property type="entry name" value="ATP-dependent RNA helicase DHX29"/>
    <property type="match status" value="1"/>
</dbReference>
<dbReference type="Gene3D" id="3.40.50.300">
    <property type="entry name" value="P-loop containing nucleotide triphosphate hydrolases"/>
    <property type="match status" value="2"/>
</dbReference>
<dbReference type="Pfam" id="PF26026">
    <property type="entry name" value="RNA_hel_CTD"/>
    <property type="match status" value="1"/>
</dbReference>
<dbReference type="PANTHER" id="PTHR18934:SF145">
    <property type="entry name" value="ATP-DEPENDENT RNA HELICASE DHX57-RELATED"/>
    <property type="match status" value="1"/>
</dbReference>
<dbReference type="Pfam" id="PF24385">
    <property type="entry name" value="DSRM_DHX29"/>
    <property type="match status" value="1"/>
</dbReference>
<dbReference type="InterPro" id="IPR011545">
    <property type="entry name" value="DEAD/DEAH_box_helicase_dom"/>
</dbReference>
<evidence type="ECO:0000313" key="10">
    <source>
        <dbReference type="EMBL" id="KAG2190185.1"/>
    </source>
</evidence>
<evidence type="ECO:0000256" key="4">
    <source>
        <dbReference type="ARBA" id="ARBA00022806"/>
    </source>
</evidence>
<keyword evidence="5" id="KW-0067">ATP-binding</keyword>
<dbReference type="OrthoDB" id="5600252at2759"/>
<dbReference type="SUPFAM" id="SSF52540">
    <property type="entry name" value="P-loop containing nucleoside triphosphate hydrolases"/>
    <property type="match status" value="2"/>
</dbReference>
<feature type="region of interest" description="Disordered" evidence="7">
    <location>
        <begin position="306"/>
        <end position="335"/>
    </location>
</feature>
<evidence type="ECO:0000313" key="11">
    <source>
        <dbReference type="Proteomes" id="UP000650833"/>
    </source>
</evidence>
<evidence type="ECO:0000256" key="1">
    <source>
        <dbReference type="ARBA" id="ARBA00012552"/>
    </source>
</evidence>
<sequence>MAKKKSKIASNRGYATTSAPSKKIEPTPKRDEKLVKEELVTVAEEAAEQENPFGDILTPTTETTTTKKTILEEADVIEDPVLKLIKKYESLNEHKAQIALERLLKGDAQLQQLPEERLKKFRLTAELEKELLQVIKHKHGDIFGKFDQPVLNNANEYEKEKVVGQLDVLYRVLIKLGFDNEDVSASFEATFSKSIDDHLDWLCVNVPYERMPIGFFDKYFNEDDDDEQLILMSNRGNNKNVFDMEPVKEEEPLVLVEKKFNKKEEDDNSMRSRILQAAQQYMDDEEDLDINEQYVSTKIQIAELEKLLPSNNNNDDSNDSKKKKKKKPSAAAEMNKPIVLTDAELEKTRKDIKKLKGKLASLEADWDFDKNTAQNMYTEKLKVIAEKERKEQIEAQAQLKKKQKEKEQEATAAPALQEKDTDKTDGEEDEDEEGSLFGGLMMGEEEEAAIMANTVASTASISWNIIDLSVPKSYVGTYPKDIMLEHCNKQKLGKLSYNATNEGPGIWRATLKIVKEGYSNISLKFELPDAVGAESKQDAVQLIAAYALFNLDSTSSVYKVLPITYRDVWTSWVEEKKLREDSPRIEAEKKRLAFLVNLVEKSVGIFNTRSNSITVDTLDTMASEEAITKSKQKVLKQKKMFTKVKQNFSKRLDTKDYLTMKDKRKDLPITAHRQEILELVKNNQILIISGETGCGKSTQVPQFLAEDLLMGCQDGGSVVCTQPRRISAMSIANRVSVEMGDRPRTTGSREAMVGYQIRMENKMSAENVLLFCTTGILLRRLESDKYLEGVTHVVVDEVHERTIESDFLLIVLRKLCRLRTDLKVILMSATVEASRFSEYFGNCPVISVPGRTYPVHVQFLEDIVQDTGYVLEEDSPFALRKARIKTEHGNINVSGQHGSSKRVHYEMFEEDSDDDDPYDPTRIESKLTIESAAFTETEEDAVDGPRRFSRQTRKMIKRMDDKKINYDLILELLDHICIPKKSKSKEDIDADKANELQIKGFNVPDTGAILVFLPGMNEIRKLYDLVSSHNVFGDEKKFLLIALHSALSSEHQEKAFDVPPEGVRKIVFSTNIAETGVTISDVTIVIDTGMAKVVSYDDEKRVSRLLQKYVAKANARQRRGRAGRVQEGVCFHLFTEKKYEELPSYETPEILRLPLEELCLRIKVCGLGGIRDVLGAALDAPTNKMIDNAILTLQEVQALSTDGKESLTPLGSHLANLPVDVHIGKMILFGAIFRCLDPILTIAAALSFKSPFVRPFGKEDEADAARDRFRVQNSDFLTIYKAYRAWREHLIDLRENKATISSLQRKMRQFCRENFLSEQNLEMIEDMKRQYMELLISIGFVKSTKDDYLAQFDVKRGIQLCKMPETYNIHSFSLPIINAALTAGLYPKIAEYATTSKQIINKNLELSIHPSSMLFRKEHAFTSDFLVYNTVVMNNANGQMKDKVFMWEASSIDAVAVILLATGIDIKYKQRKIILDNWIHFDCFARTAVLLKFLRQELNNWLVEKMDQPDLDLSQHNEDVMDVLVRTLEEKTC</sequence>
<gene>
    <name evidence="10" type="ORF">INT46_007767</name>
</gene>
<evidence type="ECO:0000259" key="9">
    <source>
        <dbReference type="PROSITE" id="PS51194"/>
    </source>
</evidence>
<keyword evidence="2" id="KW-0547">Nucleotide-binding</keyword>
<organism evidence="10 11">
    <name type="scientific">Mucor plumbeus</name>
    <dbReference type="NCBI Taxonomy" id="97098"/>
    <lineage>
        <taxon>Eukaryota</taxon>
        <taxon>Fungi</taxon>
        <taxon>Fungi incertae sedis</taxon>
        <taxon>Mucoromycota</taxon>
        <taxon>Mucoromycotina</taxon>
        <taxon>Mucoromycetes</taxon>
        <taxon>Mucorales</taxon>
        <taxon>Mucorineae</taxon>
        <taxon>Mucoraceae</taxon>
        <taxon>Mucor</taxon>
    </lineage>
</organism>
<dbReference type="Pfam" id="PF24899">
    <property type="entry name" value="UBA_DHX29"/>
    <property type="match status" value="1"/>
</dbReference>
<dbReference type="InterPro" id="IPR059023">
    <property type="entry name" value="RNA_hel_CTD"/>
</dbReference>
<name>A0A8H7QE93_9FUNG</name>
<keyword evidence="4" id="KW-0347">Helicase</keyword>
<dbReference type="SMART" id="SM00490">
    <property type="entry name" value="HELICc"/>
    <property type="match status" value="1"/>
</dbReference>
<dbReference type="Gene3D" id="1.20.120.1080">
    <property type="match status" value="1"/>
</dbReference>
<dbReference type="InterPro" id="IPR007502">
    <property type="entry name" value="Helicase-assoc_dom"/>
</dbReference>
<dbReference type="Pfam" id="PF07717">
    <property type="entry name" value="OB_NTP_bind"/>
    <property type="match status" value="1"/>
</dbReference>